<gene>
    <name evidence="1" type="ORF">FBU59_006602</name>
</gene>
<dbReference type="Proteomes" id="UP001150603">
    <property type="component" value="Unassembled WGS sequence"/>
</dbReference>
<dbReference type="EMBL" id="JANBPW010005843">
    <property type="protein sequence ID" value="KAJ1931765.1"/>
    <property type="molecule type" value="Genomic_DNA"/>
</dbReference>
<keyword evidence="2" id="KW-1185">Reference proteome</keyword>
<reference evidence="1" key="1">
    <citation type="submission" date="2022-07" db="EMBL/GenBank/DDBJ databases">
        <title>Phylogenomic reconstructions and comparative analyses of Kickxellomycotina fungi.</title>
        <authorList>
            <person name="Reynolds N.K."/>
            <person name="Stajich J.E."/>
            <person name="Barry K."/>
            <person name="Grigoriev I.V."/>
            <person name="Crous P."/>
            <person name="Smith M.E."/>
        </authorList>
    </citation>
    <scope>NUCLEOTIDE SEQUENCE</scope>
    <source>
        <strain evidence="1">NRRL 5244</strain>
    </source>
</reference>
<proteinExistence type="predicted"/>
<sequence>MNANGVVGLMLPQEQLSYQRYLTALGAKAVHPTSTLKDYQVVSKVVHECPAVAYHFPDETFHALIIECSVGLVYIDPLSAPESQRIWHSNIQDILHTGKTHLVTEVRIVMNEVSSLPLGLRSVLANNIMLALPGPLKNVRTIKFLGSGAFTAGQSQSAKSRRRDAVAVVDQFKELFPHVNRIMYYLNREWGSAAGFTKLPTKHCPLYEIAYMEYATQLEHIQLHNPLPPNLIMFCRNLTSVSVNVEFIRNRPNLPPLPIRTLRILDLLRLDGTIPWTMFEALNGIMSFDSLEELGVQFIAIMGSRVAFPDYKGLLAFPRLRALRISGTPHVYTDILEFFARHH</sequence>
<comment type="caution">
    <text evidence="1">The sequence shown here is derived from an EMBL/GenBank/DDBJ whole genome shotgun (WGS) entry which is preliminary data.</text>
</comment>
<feature type="non-terminal residue" evidence="1">
    <location>
        <position position="343"/>
    </location>
</feature>
<name>A0ACC1IZF4_9FUNG</name>
<evidence type="ECO:0000313" key="1">
    <source>
        <dbReference type="EMBL" id="KAJ1931765.1"/>
    </source>
</evidence>
<organism evidence="1 2">
    <name type="scientific">Linderina macrospora</name>
    <dbReference type="NCBI Taxonomy" id="4868"/>
    <lineage>
        <taxon>Eukaryota</taxon>
        <taxon>Fungi</taxon>
        <taxon>Fungi incertae sedis</taxon>
        <taxon>Zoopagomycota</taxon>
        <taxon>Kickxellomycotina</taxon>
        <taxon>Kickxellomycetes</taxon>
        <taxon>Kickxellales</taxon>
        <taxon>Kickxellaceae</taxon>
        <taxon>Linderina</taxon>
    </lineage>
</organism>
<evidence type="ECO:0000313" key="2">
    <source>
        <dbReference type="Proteomes" id="UP001150603"/>
    </source>
</evidence>
<accession>A0ACC1IZF4</accession>
<protein>
    <submittedName>
        <fullName evidence="1">Uncharacterized protein</fullName>
    </submittedName>
</protein>